<protein>
    <submittedName>
        <fullName evidence="2">Type VI secretion system baseplate subunit TssE</fullName>
    </submittedName>
</protein>
<dbReference type="Gene3D" id="3.10.450.40">
    <property type="match status" value="1"/>
</dbReference>
<reference evidence="2" key="1">
    <citation type="submission" date="2021-07" db="EMBL/GenBank/DDBJ databases">
        <title>Shinella sp. nov., a novel member of the genus Shinella from water.</title>
        <authorList>
            <person name="Deng Y."/>
        </authorList>
    </citation>
    <scope>NUCLEOTIDE SEQUENCE</scope>
    <source>
        <strain evidence="2">CPCC 100929</strain>
    </source>
</reference>
<evidence type="ECO:0000313" key="3">
    <source>
        <dbReference type="Proteomes" id="UP000996601"/>
    </source>
</evidence>
<comment type="caution">
    <text evidence="2">The sequence shown here is derived from an EMBL/GenBank/DDBJ whole genome shotgun (WGS) entry which is preliminary data.</text>
</comment>
<dbReference type="EMBL" id="WHSB02000001">
    <property type="protein sequence ID" value="MCQ4628867.1"/>
    <property type="molecule type" value="Genomic_DNA"/>
</dbReference>
<name>A0ABT1R114_9HYPH</name>
<dbReference type="RefSeq" id="WP_256114944.1">
    <property type="nucleotide sequence ID" value="NZ_WHSB02000001.1"/>
</dbReference>
<evidence type="ECO:0000259" key="1">
    <source>
        <dbReference type="Pfam" id="PF04965"/>
    </source>
</evidence>
<dbReference type="PANTHER" id="PTHR38595:SF1">
    <property type="entry name" value="TYPE VI SECRETION SYSTEM COMPONENT TSSE1"/>
    <property type="match status" value="1"/>
</dbReference>
<evidence type="ECO:0000313" key="2">
    <source>
        <dbReference type="EMBL" id="MCQ4628867.1"/>
    </source>
</evidence>
<dbReference type="Pfam" id="PF04965">
    <property type="entry name" value="GPW_gp25"/>
    <property type="match status" value="1"/>
</dbReference>
<proteinExistence type="predicted"/>
<dbReference type="PANTHER" id="PTHR38595">
    <property type="entry name" value="CYTOPLASMIC PROTEIN-RELATED"/>
    <property type="match status" value="1"/>
</dbReference>
<keyword evidence="3" id="KW-1185">Reference proteome</keyword>
<dbReference type="InterPro" id="IPR017737">
    <property type="entry name" value="TssE1-like"/>
</dbReference>
<gene>
    <name evidence="2" type="primary">tssE</name>
    <name evidence="2" type="ORF">GB927_002390</name>
</gene>
<organism evidence="2 3">
    <name type="scientific">Shinella lacus</name>
    <dbReference type="NCBI Taxonomy" id="2654216"/>
    <lineage>
        <taxon>Bacteria</taxon>
        <taxon>Pseudomonadati</taxon>
        <taxon>Pseudomonadota</taxon>
        <taxon>Alphaproteobacteria</taxon>
        <taxon>Hyphomicrobiales</taxon>
        <taxon>Rhizobiaceae</taxon>
        <taxon>Shinella</taxon>
    </lineage>
</organism>
<dbReference type="Proteomes" id="UP000996601">
    <property type="component" value="Unassembled WGS sequence"/>
</dbReference>
<dbReference type="NCBIfam" id="TIGR03357">
    <property type="entry name" value="VI_zyme"/>
    <property type="match status" value="1"/>
</dbReference>
<sequence>MARLPNKAPPRLPLFDRLLQGDSIETDRNVDRAMQEMHESVRRDLEILFNTRPGRLPEDERLLELRQSILTYGLPEVQSQHLASPAQQEQFRKHLEEVIRRFEPRFRELSVVLVVPENQMERVLRFQINALMETDSSSEAVTFNTAIDPVTGMLSINGR</sequence>
<accession>A0ABT1R114</accession>
<dbReference type="InterPro" id="IPR007048">
    <property type="entry name" value="IraD/Gp25-like"/>
</dbReference>
<dbReference type="SUPFAM" id="SSF160719">
    <property type="entry name" value="gpW/gp25-like"/>
    <property type="match status" value="1"/>
</dbReference>
<dbReference type="InterPro" id="IPR053176">
    <property type="entry name" value="T6SS_TssE1-like"/>
</dbReference>
<feature type="domain" description="IraD/Gp25-like" evidence="1">
    <location>
        <begin position="36"/>
        <end position="135"/>
    </location>
</feature>